<keyword evidence="3" id="KW-1185">Reference proteome</keyword>
<reference evidence="2 3" key="1">
    <citation type="submission" date="2016-07" db="EMBL/GenBank/DDBJ databases">
        <title>Pervasive Adenine N6-methylation of Active Genes in Fungi.</title>
        <authorList>
            <consortium name="DOE Joint Genome Institute"/>
            <person name="Mondo S.J."/>
            <person name="Dannebaum R.O."/>
            <person name="Kuo R.C."/>
            <person name="Labutti K."/>
            <person name="Haridas S."/>
            <person name="Kuo A."/>
            <person name="Salamov A."/>
            <person name="Ahrendt S.R."/>
            <person name="Lipzen A."/>
            <person name="Sullivan W."/>
            <person name="Andreopoulos W.B."/>
            <person name="Clum A."/>
            <person name="Lindquist E."/>
            <person name="Daum C."/>
            <person name="Ramamoorthy G.K."/>
            <person name="Gryganskyi A."/>
            <person name="Culley D."/>
            <person name="Magnuson J.K."/>
            <person name="James T.Y."/>
            <person name="O'Malley M.A."/>
            <person name="Stajich J.E."/>
            <person name="Spatafora J.W."/>
            <person name="Visel A."/>
            <person name="Grigoriev I.V."/>
        </authorList>
    </citation>
    <scope>NUCLEOTIDE SEQUENCE [LARGE SCALE GENOMIC DNA]</scope>
    <source>
        <strain evidence="2 3">12-1054</strain>
    </source>
</reference>
<organism evidence="2 3">
    <name type="scientific">Protomyces lactucae-debilis</name>
    <dbReference type="NCBI Taxonomy" id="2754530"/>
    <lineage>
        <taxon>Eukaryota</taxon>
        <taxon>Fungi</taxon>
        <taxon>Dikarya</taxon>
        <taxon>Ascomycota</taxon>
        <taxon>Taphrinomycotina</taxon>
        <taxon>Taphrinomycetes</taxon>
        <taxon>Taphrinales</taxon>
        <taxon>Protomycetaceae</taxon>
        <taxon>Protomyces</taxon>
    </lineage>
</organism>
<dbReference type="AlphaFoldDB" id="A0A1Y2FFD2"/>
<gene>
    <name evidence="2" type="ORF">BCR37DRAFT_317582</name>
</gene>
<feature type="compositionally biased region" description="Low complexity" evidence="1">
    <location>
        <begin position="20"/>
        <end position="33"/>
    </location>
</feature>
<comment type="caution">
    <text evidence="2">The sequence shown here is derived from an EMBL/GenBank/DDBJ whole genome shotgun (WGS) entry which is preliminary data.</text>
</comment>
<dbReference type="RefSeq" id="XP_040725500.1">
    <property type="nucleotide sequence ID" value="XM_040866968.1"/>
</dbReference>
<feature type="compositionally biased region" description="Basic residues" evidence="1">
    <location>
        <begin position="62"/>
        <end position="71"/>
    </location>
</feature>
<feature type="region of interest" description="Disordered" evidence="1">
    <location>
        <begin position="243"/>
        <end position="281"/>
    </location>
</feature>
<dbReference type="GeneID" id="63783567"/>
<protein>
    <submittedName>
        <fullName evidence="2">Uncharacterized protein</fullName>
    </submittedName>
</protein>
<feature type="region of interest" description="Disordered" evidence="1">
    <location>
        <begin position="20"/>
        <end position="85"/>
    </location>
</feature>
<dbReference type="Proteomes" id="UP000193685">
    <property type="component" value="Unassembled WGS sequence"/>
</dbReference>
<feature type="compositionally biased region" description="Basic and acidic residues" evidence="1">
    <location>
        <begin position="42"/>
        <end position="61"/>
    </location>
</feature>
<evidence type="ECO:0000313" key="3">
    <source>
        <dbReference type="Proteomes" id="UP000193685"/>
    </source>
</evidence>
<sequence>MEGHGHPPLIALSHLHSSNHPLLTSSSSTCTSMPSPPRSSRKTLDTDSPDVKLKKDLARERNRIHKQSSRQRQRESQLQTATVAHHASSPVVLPFLRGTQADSGPAVYSHRISQPVTVVAEQLPLVPYATLYPDAPPTGQQALQRALASAALQMAIEAASRTIQAQQPTEILTAASRPTSAATSSTDATQVEKEACALDSSSQPISVTSTPVLRNEPVMPTVPHTTLPPNILKALEVLNAHGITGRSAPPTPPATEVGHTPTPTTSPERLSRPTGPCPSPSTAPYWSTVLAPIQPQHRQPVEDRPQYILPRVANMPPAVLEPNTCTTLDQMHKIMPFPNCSLFEALTRHKAAVDAVHARFDTYST</sequence>
<proteinExistence type="predicted"/>
<evidence type="ECO:0000313" key="2">
    <source>
        <dbReference type="EMBL" id="ORY82629.1"/>
    </source>
</evidence>
<name>A0A1Y2FFD2_PROLT</name>
<evidence type="ECO:0000256" key="1">
    <source>
        <dbReference type="SAM" id="MobiDB-lite"/>
    </source>
</evidence>
<accession>A0A1Y2FFD2</accession>
<dbReference type="EMBL" id="MCFI01000009">
    <property type="protein sequence ID" value="ORY82629.1"/>
    <property type="molecule type" value="Genomic_DNA"/>
</dbReference>